<sequence>MRSTSVLLFSLLPLLAQIKAQDEKQGENGGPDLSKYPEWITNDYQCVIGCLSGFNDTINTIPQPDMEGTAYTCAQSKCAGDGTGNYYQTLYYIQLFYATGSIYEWSDSAPDGYKHATFSPQDAVQASASLAHATATDPWSADAAEKTGGNTNDTSPTGGVTTAPGVTGVTTSASSAKSASVTSSAAQTSGSSNLTGNGIADSNSSSGALPVHFTGLAGLSLQTLVELGVGVLSIAFGGVVTGL</sequence>
<protein>
    <submittedName>
        <fullName evidence="3">Uncharacterized protein</fullName>
    </submittedName>
</protein>
<dbReference type="RefSeq" id="XP_066075800.1">
    <property type="nucleotide sequence ID" value="XM_066219703.1"/>
</dbReference>
<accession>A0AAX4JWP3</accession>
<proteinExistence type="predicted"/>
<dbReference type="AlphaFoldDB" id="A0AAX4JWP3"/>
<feature type="chain" id="PRO_5043646268" evidence="2">
    <location>
        <begin position="21"/>
        <end position="243"/>
    </location>
</feature>
<dbReference type="EMBL" id="CP144102">
    <property type="protein sequence ID" value="WWC89037.1"/>
    <property type="molecule type" value="Genomic_DNA"/>
</dbReference>
<feature type="compositionally biased region" description="Low complexity" evidence="1">
    <location>
        <begin position="154"/>
        <end position="171"/>
    </location>
</feature>
<evidence type="ECO:0000313" key="4">
    <source>
        <dbReference type="Proteomes" id="UP001355207"/>
    </source>
</evidence>
<organism evidence="3 4">
    <name type="scientific">Kwoniella dendrophila CBS 6074</name>
    <dbReference type="NCBI Taxonomy" id="1295534"/>
    <lineage>
        <taxon>Eukaryota</taxon>
        <taxon>Fungi</taxon>
        <taxon>Dikarya</taxon>
        <taxon>Basidiomycota</taxon>
        <taxon>Agaricomycotina</taxon>
        <taxon>Tremellomycetes</taxon>
        <taxon>Tremellales</taxon>
        <taxon>Cryptococcaceae</taxon>
        <taxon>Kwoniella</taxon>
    </lineage>
</organism>
<evidence type="ECO:0000256" key="1">
    <source>
        <dbReference type="SAM" id="MobiDB-lite"/>
    </source>
</evidence>
<gene>
    <name evidence="3" type="ORF">L201_003955</name>
</gene>
<reference evidence="3 4" key="1">
    <citation type="submission" date="2024-01" db="EMBL/GenBank/DDBJ databases">
        <title>Comparative genomics of Cryptococcus and Kwoniella reveals pathogenesis evolution and contrasting modes of karyotype evolution via chromosome fusion or intercentromeric recombination.</title>
        <authorList>
            <person name="Coelho M.A."/>
            <person name="David-Palma M."/>
            <person name="Shea T."/>
            <person name="Bowers K."/>
            <person name="McGinley-Smith S."/>
            <person name="Mohammad A.W."/>
            <person name="Gnirke A."/>
            <person name="Yurkov A.M."/>
            <person name="Nowrousian M."/>
            <person name="Sun S."/>
            <person name="Cuomo C.A."/>
            <person name="Heitman J."/>
        </authorList>
    </citation>
    <scope>NUCLEOTIDE SEQUENCE [LARGE SCALE GENOMIC DNA]</scope>
    <source>
        <strain evidence="3 4">CBS 6074</strain>
    </source>
</reference>
<feature type="region of interest" description="Disordered" evidence="1">
    <location>
        <begin position="138"/>
        <end position="171"/>
    </location>
</feature>
<dbReference type="GeneID" id="91094625"/>
<feature type="signal peptide" evidence="2">
    <location>
        <begin position="1"/>
        <end position="20"/>
    </location>
</feature>
<dbReference type="Proteomes" id="UP001355207">
    <property type="component" value="Chromosome 5"/>
</dbReference>
<name>A0AAX4JWP3_9TREE</name>
<keyword evidence="4" id="KW-1185">Reference proteome</keyword>
<evidence type="ECO:0000313" key="3">
    <source>
        <dbReference type="EMBL" id="WWC89037.1"/>
    </source>
</evidence>
<keyword evidence="2" id="KW-0732">Signal</keyword>
<evidence type="ECO:0000256" key="2">
    <source>
        <dbReference type="SAM" id="SignalP"/>
    </source>
</evidence>